<dbReference type="PROSITE" id="PS50966">
    <property type="entry name" value="ZF_SWIM"/>
    <property type="match status" value="1"/>
</dbReference>
<comment type="caution">
    <text evidence="4">The sequence shown here is derived from an EMBL/GenBank/DDBJ whole genome shotgun (WGS) entry which is preliminary data.</text>
</comment>
<evidence type="ECO:0000259" key="3">
    <source>
        <dbReference type="PROSITE" id="PS50966"/>
    </source>
</evidence>
<dbReference type="InterPro" id="IPR007527">
    <property type="entry name" value="Znf_SWIM"/>
</dbReference>
<proteinExistence type="predicted"/>
<keyword evidence="1" id="KW-0479">Metal-binding</keyword>
<evidence type="ECO:0000313" key="5">
    <source>
        <dbReference type="Proteomes" id="UP001367316"/>
    </source>
</evidence>
<evidence type="ECO:0000256" key="1">
    <source>
        <dbReference type="PROSITE-ProRule" id="PRU00325"/>
    </source>
</evidence>
<organism evidence="4 5">
    <name type="scientific">Phyllosticta paracitricarpa</name>
    <dbReference type="NCBI Taxonomy" id="2016321"/>
    <lineage>
        <taxon>Eukaryota</taxon>
        <taxon>Fungi</taxon>
        <taxon>Dikarya</taxon>
        <taxon>Ascomycota</taxon>
        <taxon>Pezizomycotina</taxon>
        <taxon>Dothideomycetes</taxon>
        <taxon>Dothideomycetes incertae sedis</taxon>
        <taxon>Botryosphaeriales</taxon>
        <taxon>Phyllostictaceae</taxon>
        <taxon>Phyllosticta</taxon>
    </lineage>
</organism>
<keyword evidence="5" id="KW-1185">Reference proteome</keyword>
<evidence type="ECO:0000256" key="2">
    <source>
        <dbReference type="SAM" id="Phobius"/>
    </source>
</evidence>
<accession>A0ABR1NBT1</accession>
<keyword evidence="1" id="KW-0862">Zinc</keyword>
<evidence type="ECO:0000313" key="4">
    <source>
        <dbReference type="EMBL" id="KAK7612646.1"/>
    </source>
</evidence>
<reference evidence="4 5" key="1">
    <citation type="submission" date="2024-04" db="EMBL/GenBank/DDBJ databases">
        <title>Phyllosticta paracitricarpa is synonymous to the EU quarantine fungus P. citricarpa based on phylogenomic analyses.</title>
        <authorList>
            <consortium name="Lawrence Berkeley National Laboratory"/>
            <person name="Van ingen-buijs V.A."/>
            <person name="Van westerhoven A.C."/>
            <person name="Haridas S."/>
            <person name="Skiadas P."/>
            <person name="Martin F."/>
            <person name="Groenewald J.Z."/>
            <person name="Crous P.W."/>
            <person name="Seidl M.F."/>
        </authorList>
    </citation>
    <scope>NUCLEOTIDE SEQUENCE [LARGE SCALE GENOMIC DNA]</scope>
    <source>
        <strain evidence="4 5">CBS 141358</strain>
    </source>
</reference>
<gene>
    <name evidence="4" type="ORF">JOL62DRAFT_433630</name>
</gene>
<sequence>MRRGKRAGIDKYFASGCCCCYCCCCCCCCCCFLILSTHGNFPILAPSGHCPDSARFIMASSTSQPIPVRGLQDMSLHSNSDSMIYAASRITYNISGFSSSARSQAEKGLMDREKTLGIDYCGMREMGKQSPAQCLAIYLLDGGIVKLFRARVPVFCACGVAREGTACKHIFWVVDKLAQAVVLPTTGIKPPGIKLSQDGATVGGVSLWTFFERNFGSIDKLAVSLSWPIVRPEQERERWQTNENLNDLMSVFEHRISPADFVDPECIAKVPKESAIFKNFSSLVVQEALRNPRFKDRMERIIDVDDFCAQVFVEKMEAKRKDIWDRFADYKNNEPRSDEDRFGVVECAERLRELAEEVYEGYQKRIFNKSDALGRHVAAILISLLEDVMAKNEDAYRRLGWSRPRHESETAQDRNLYVRLIKQPVDEDGDALDDDDEHFVLDELSMIKVDHLRPYKSRLEVIEDQVKSQGAPEAYVKRLEEIVFRT</sequence>
<dbReference type="Proteomes" id="UP001367316">
    <property type="component" value="Unassembled WGS sequence"/>
</dbReference>
<feature type="transmembrane region" description="Helical" evidence="2">
    <location>
        <begin position="12"/>
        <end position="35"/>
    </location>
</feature>
<keyword evidence="2" id="KW-0812">Transmembrane</keyword>
<protein>
    <recommendedName>
        <fullName evidence="3">SWIM-type domain-containing protein</fullName>
    </recommendedName>
</protein>
<keyword evidence="1" id="KW-0863">Zinc-finger</keyword>
<name>A0ABR1NBT1_9PEZI</name>
<keyword evidence="2" id="KW-0472">Membrane</keyword>
<feature type="domain" description="SWIM-type" evidence="3">
    <location>
        <begin position="148"/>
        <end position="178"/>
    </location>
</feature>
<dbReference type="EMBL" id="JBBPBF010000009">
    <property type="protein sequence ID" value="KAK7612646.1"/>
    <property type="molecule type" value="Genomic_DNA"/>
</dbReference>
<keyword evidence="2" id="KW-1133">Transmembrane helix</keyword>